<sequence length="256" mass="28731">MLGIRPFWRYYGGKWRAAPRYPAPLYDTIIEPFAGSAGYSLRYPDRKILLIEKYPVIAEMWRYLIAVKESELLSIPEVESVNGLPPWVPLGARYLVGFCLGDASATPRKTLSAGMRWMQTRGQTNGWTEQRKLNIAENLSRIRHWAVIEGDYSDAPDIPATWFIDPPYCGPPGRHYKHADVDYSRLGGWCETRPGQVIVCENAGATWLPFRHFAMLKAGLNGKGSAEVIWTSGDLMGAMRRNADAQAALQTVLRAA</sequence>
<evidence type="ECO:0008006" key="2">
    <source>
        <dbReference type="Google" id="ProtNLM"/>
    </source>
</evidence>
<gene>
    <name evidence="1" type="ORF">UFOVP786_75</name>
</gene>
<name>A0A6J5NZP8_9CAUD</name>
<dbReference type="InterPro" id="IPR029063">
    <property type="entry name" value="SAM-dependent_MTases_sf"/>
</dbReference>
<evidence type="ECO:0000313" key="1">
    <source>
        <dbReference type="EMBL" id="CAB4162578.1"/>
    </source>
</evidence>
<accession>A0A6J5NZP8</accession>
<proteinExistence type="predicted"/>
<organism evidence="1">
    <name type="scientific">uncultured Caudovirales phage</name>
    <dbReference type="NCBI Taxonomy" id="2100421"/>
    <lineage>
        <taxon>Viruses</taxon>
        <taxon>Duplodnaviria</taxon>
        <taxon>Heunggongvirae</taxon>
        <taxon>Uroviricota</taxon>
        <taxon>Caudoviricetes</taxon>
        <taxon>Peduoviridae</taxon>
        <taxon>Maltschvirus</taxon>
        <taxon>Maltschvirus maltsch</taxon>
    </lineage>
</organism>
<protein>
    <recommendedName>
        <fullName evidence="2">D12 class N6 adenine-specific DNA methyltransferase</fullName>
    </recommendedName>
</protein>
<dbReference type="SUPFAM" id="SSF53335">
    <property type="entry name" value="S-adenosyl-L-methionine-dependent methyltransferases"/>
    <property type="match status" value="1"/>
</dbReference>
<dbReference type="EMBL" id="LR796727">
    <property type="protein sequence ID" value="CAB4162578.1"/>
    <property type="molecule type" value="Genomic_DNA"/>
</dbReference>
<reference evidence="1" key="1">
    <citation type="submission" date="2020-04" db="EMBL/GenBank/DDBJ databases">
        <authorList>
            <person name="Chiriac C."/>
            <person name="Salcher M."/>
            <person name="Ghai R."/>
            <person name="Kavagutti S V."/>
        </authorList>
    </citation>
    <scope>NUCLEOTIDE SEQUENCE</scope>
</reference>